<dbReference type="InterPro" id="IPR050483">
    <property type="entry name" value="CoA-transferase_III_domain"/>
</dbReference>
<dbReference type="SUPFAM" id="SSF89796">
    <property type="entry name" value="CoA-transferase family III (CaiB/BaiF)"/>
    <property type="match status" value="1"/>
</dbReference>
<feature type="region of interest" description="Disordered" evidence="2">
    <location>
        <begin position="50"/>
        <end position="76"/>
    </location>
</feature>
<dbReference type="KEGG" id="halx:M0R89_21350"/>
<dbReference type="InterPro" id="IPR044855">
    <property type="entry name" value="CoA-Trfase_III_dom3_sf"/>
</dbReference>
<dbReference type="AlphaFoldDB" id="A0A8U0I132"/>
<dbReference type="Gene3D" id="3.30.1540.10">
    <property type="entry name" value="formyl-coa transferase, domain 3"/>
    <property type="match status" value="1"/>
</dbReference>
<reference evidence="3 4" key="1">
    <citation type="submission" date="2022-04" db="EMBL/GenBank/DDBJ databases">
        <title>Diverse halophilic archaea isolated from saline environments.</title>
        <authorList>
            <person name="Cui H.-L."/>
        </authorList>
    </citation>
    <scope>NUCLEOTIDE SEQUENCE [LARGE SCALE GENOMIC DNA]</scope>
    <source>
        <strain evidence="3 4">XZYJT49</strain>
        <plasmid evidence="3 4">unnamed2</plasmid>
    </source>
</reference>
<evidence type="ECO:0000313" key="4">
    <source>
        <dbReference type="Proteomes" id="UP000830729"/>
    </source>
</evidence>
<protein>
    <submittedName>
        <fullName evidence="3">CoA transferase</fullName>
    </submittedName>
</protein>
<geneLocation type="plasmid" evidence="3 4">
    <name>unnamed2</name>
</geneLocation>
<dbReference type="EMBL" id="CP096661">
    <property type="protein sequence ID" value="UPV76743.1"/>
    <property type="molecule type" value="Genomic_DNA"/>
</dbReference>
<gene>
    <name evidence="3" type="ORF">M0R89_21350</name>
</gene>
<dbReference type="PANTHER" id="PTHR48207:SF3">
    <property type="entry name" value="SUCCINATE--HYDROXYMETHYLGLUTARATE COA-TRANSFERASE"/>
    <property type="match status" value="1"/>
</dbReference>
<accession>A0A8U0I132</accession>
<keyword evidence="1 3" id="KW-0808">Transferase</keyword>
<dbReference type="RefSeq" id="WP_248652776.1">
    <property type="nucleotide sequence ID" value="NZ_CP096661.1"/>
</dbReference>
<dbReference type="Proteomes" id="UP000830729">
    <property type="component" value="Plasmid unnamed2"/>
</dbReference>
<sequence length="423" mass="46165">MSKSTDDTTSGESGILDGVRVLDLSTFVTGGFASLMLANQGAEVIKIERPEAGDDNRHSGPPFVDVDGYDGPGKTAAERGESPYFWTVNYDKKSVELNLKTDEGLEVLYDLVTEADVFIENYRPGTAERLGVGYEDLRARNDRLVYCSISAFGDSGPWSDRPGYDLLVQGMSGIMDVTGPEGGDPVKVGLPQTDLITGMWAAFGIMGALYRRESTGEGERVELGMLDAALPWLTKQAGKTFAGEKPERMGTKDPVLAPYQVYPTADGHLSVASANQKLWTELCEAIDRPDLLEDSRFASNADRVENMDELEVELSETFRQRPTDEWVELLADERGLPVGPVYNVDEALHNEQVEARNVLSTADHPAAGEIPVVEHPLNFENAESGFEEAPPLLGEDTEPLLRELGYTDEDIETLRSVGAIPGE</sequence>
<evidence type="ECO:0000313" key="3">
    <source>
        <dbReference type="EMBL" id="UPV76743.1"/>
    </source>
</evidence>
<dbReference type="InterPro" id="IPR003673">
    <property type="entry name" value="CoA-Trfase_fam_III"/>
</dbReference>
<dbReference type="PANTHER" id="PTHR48207">
    <property type="entry name" value="SUCCINATE--HYDROXYMETHYLGLUTARATE COA-TRANSFERASE"/>
    <property type="match status" value="1"/>
</dbReference>
<dbReference type="InterPro" id="IPR023606">
    <property type="entry name" value="CoA-Trfase_III_dom_1_sf"/>
</dbReference>
<keyword evidence="4" id="KW-1185">Reference proteome</keyword>
<dbReference type="Pfam" id="PF02515">
    <property type="entry name" value="CoA_transf_3"/>
    <property type="match status" value="1"/>
</dbReference>
<evidence type="ECO:0000256" key="1">
    <source>
        <dbReference type="ARBA" id="ARBA00022679"/>
    </source>
</evidence>
<evidence type="ECO:0000256" key="2">
    <source>
        <dbReference type="SAM" id="MobiDB-lite"/>
    </source>
</evidence>
<proteinExistence type="predicted"/>
<name>A0A8U0I132_9EURY</name>
<dbReference type="GO" id="GO:0008410">
    <property type="term" value="F:CoA-transferase activity"/>
    <property type="evidence" value="ECO:0007669"/>
    <property type="project" value="TreeGrafter"/>
</dbReference>
<dbReference type="Gene3D" id="3.40.50.10540">
    <property type="entry name" value="Crotonobetainyl-coa:carnitine coa-transferase, domain 1"/>
    <property type="match status" value="1"/>
</dbReference>
<dbReference type="GeneID" id="72187803"/>
<keyword evidence="3" id="KW-0614">Plasmid</keyword>
<organism evidence="3 4">
    <name type="scientific">Halorussus limi</name>
    <dbReference type="NCBI Taxonomy" id="2938695"/>
    <lineage>
        <taxon>Archaea</taxon>
        <taxon>Methanobacteriati</taxon>
        <taxon>Methanobacteriota</taxon>
        <taxon>Stenosarchaea group</taxon>
        <taxon>Halobacteria</taxon>
        <taxon>Halobacteriales</taxon>
        <taxon>Haladaptataceae</taxon>
        <taxon>Halorussus</taxon>
    </lineage>
</organism>